<gene>
    <name evidence="3" type="primary">LOC106516111</name>
</gene>
<keyword evidence="2" id="KW-1185">Reference proteome</keyword>
<dbReference type="PANTHER" id="PTHR44086:SF3">
    <property type="entry name" value="THIOSULFATE SULFURTRANSFERASE_RHODANESE-LIKE DOMAIN-CONTAINING PROTEIN 1 ISOFORM X2"/>
    <property type="match status" value="1"/>
</dbReference>
<dbReference type="KEGG" id="alim:106516111"/>
<evidence type="ECO:0000313" key="2">
    <source>
        <dbReference type="Proteomes" id="UP000192220"/>
    </source>
</evidence>
<dbReference type="GeneID" id="106516111"/>
<dbReference type="PANTHER" id="PTHR44086">
    <property type="entry name" value="THIOSULFATE SULFURTRANSFERASE RDL2, MITOCHONDRIAL-RELATED"/>
    <property type="match status" value="1"/>
</dbReference>
<protein>
    <submittedName>
        <fullName evidence="3">Thiosulfate sulfurtransferase/rhodanese-like domain-containing protein 1</fullName>
    </submittedName>
</protein>
<dbReference type="OrthoDB" id="566238at2759"/>
<dbReference type="InterPro" id="IPR001763">
    <property type="entry name" value="Rhodanese-like_dom"/>
</dbReference>
<name>A0A2I4B210_AUSLI</name>
<proteinExistence type="predicted"/>
<reference evidence="3" key="1">
    <citation type="submission" date="2025-08" db="UniProtKB">
        <authorList>
            <consortium name="RefSeq"/>
        </authorList>
    </citation>
    <scope>IDENTIFICATION</scope>
    <source>
        <strain evidence="3">Quisiro</strain>
        <tissue evidence="3">Liver</tissue>
    </source>
</reference>
<dbReference type="Proteomes" id="UP000192220">
    <property type="component" value="Unplaced"/>
</dbReference>
<organism evidence="2 3">
    <name type="scientific">Austrofundulus limnaeus</name>
    <name type="common">Annual killifish</name>
    <dbReference type="NCBI Taxonomy" id="52670"/>
    <lineage>
        <taxon>Eukaryota</taxon>
        <taxon>Metazoa</taxon>
        <taxon>Chordata</taxon>
        <taxon>Craniata</taxon>
        <taxon>Vertebrata</taxon>
        <taxon>Euteleostomi</taxon>
        <taxon>Actinopterygii</taxon>
        <taxon>Neopterygii</taxon>
        <taxon>Teleostei</taxon>
        <taxon>Neoteleostei</taxon>
        <taxon>Acanthomorphata</taxon>
        <taxon>Ovalentaria</taxon>
        <taxon>Atherinomorphae</taxon>
        <taxon>Cyprinodontiformes</taxon>
        <taxon>Rivulidae</taxon>
        <taxon>Austrofundulus</taxon>
    </lineage>
</organism>
<evidence type="ECO:0000313" key="3">
    <source>
        <dbReference type="RefSeq" id="XP_013861762.1"/>
    </source>
</evidence>
<dbReference type="SUPFAM" id="SSF52821">
    <property type="entry name" value="Rhodanese/Cell cycle control phosphatase"/>
    <property type="match status" value="1"/>
</dbReference>
<dbReference type="Pfam" id="PF00581">
    <property type="entry name" value="Rhodanese"/>
    <property type="match status" value="1"/>
</dbReference>
<dbReference type="PROSITE" id="PS50206">
    <property type="entry name" value="RHODANESE_3"/>
    <property type="match status" value="1"/>
</dbReference>
<dbReference type="STRING" id="52670.A0A2I4B210"/>
<dbReference type="RefSeq" id="XP_013861762.1">
    <property type="nucleotide sequence ID" value="XM_014006308.1"/>
</dbReference>
<feature type="domain" description="Rhodanese" evidence="1">
    <location>
        <begin position="16"/>
        <end position="114"/>
    </location>
</feature>
<dbReference type="InterPro" id="IPR036873">
    <property type="entry name" value="Rhodanese-like_dom_sf"/>
</dbReference>
<dbReference type="AlphaFoldDB" id="A0A2I4B210"/>
<dbReference type="SMART" id="SM00450">
    <property type="entry name" value="RHOD"/>
    <property type="match status" value="1"/>
</dbReference>
<accession>A0A2I4B210</accession>
<sequence>MEHTVSYSDLKRLVENSQDLILIDVRTGSEVARQRIPRAIHIPLDEVEAALQMTPEGFKAKYGIQKPAADAPELVFHCQSGKRGIVAMNKAHRLGYLTTRNFPGGCNEWFARERK</sequence>
<dbReference type="InParanoid" id="A0A2I4B210"/>
<evidence type="ECO:0000259" key="1">
    <source>
        <dbReference type="PROSITE" id="PS50206"/>
    </source>
</evidence>
<dbReference type="Gene3D" id="3.40.250.10">
    <property type="entry name" value="Rhodanese-like domain"/>
    <property type="match status" value="1"/>
</dbReference>